<keyword evidence="5" id="KW-0456">Lyase</keyword>
<dbReference type="Proteomes" id="UP001268864">
    <property type="component" value="Unassembled WGS sequence"/>
</dbReference>
<dbReference type="InterPro" id="IPR005000">
    <property type="entry name" value="Aldolase/citrate-lyase_domain"/>
</dbReference>
<evidence type="ECO:0000256" key="3">
    <source>
        <dbReference type="ARBA" id="ARBA00022842"/>
    </source>
</evidence>
<comment type="cofactor">
    <cofactor evidence="1">
        <name>Mg(2+)</name>
        <dbReference type="ChEBI" id="CHEBI:18420"/>
    </cofactor>
</comment>
<dbReference type="GO" id="GO:0016829">
    <property type="term" value="F:lyase activity"/>
    <property type="evidence" value="ECO:0007669"/>
    <property type="project" value="UniProtKB-KW"/>
</dbReference>
<dbReference type="InterPro" id="IPR015813">
    <property type="entry name" value="Pyrv/PenolPyrv_kinase-like_dom"/>
</dbReference>
<dbReference type="PIRSF" id="PIRSF015582">
    <property type="entry name" value="Cit_lyase_B"/>
    <property type="match status" value="1"/>
</dbReference>
<proteinExistence type="predicted"/>
<evidence type="ECO:0000256" key="2">
    <source>
        <dbReference type="ARBA" id="ARBA00022723"/>
    </source>
</evidence>
<feature type="domain" description="HpcH/HpaI aldolase/citrate lyase" evidence="4">
    <location>
        <begin position="9"/>
        <end position="233"/>
    </location>
</feature>
<evidence type="ECO:0000256" key="1">
    <source>
        <dbReference type="ARBA" id="ARBA00001946"/>
    </source>
</evidence>
<organism evidence="5 6">
    <name type="scientific">Haloarcula onubensis</name>
    <dbReference type="NCBI Taxonomy" id="2950539"/>
    <lineage>
        <taxon>Archaea</taxon>
        <taxon>Methanobacteriati</taxon>
        <taxon>Methanobacteriota</taxon>
        <taxon>Stenosarchaea group</taxon>
        <taxon>Halobacteria</taxon>
        <taxon>Halobacteriales</taxon>
        <taxon>Haloarculaceae</taxon>
        <taxon>Haloarcula</taxon>
    </lineage>
</organism>
<dbReference type="EMBL" id="JAMQOS010000003">
    <property type="protein sequence ID" value="MDS0282748.1"/>
    <property type="molecule type" value="Genomic_DNA"/>
</dbReference>
<dbReference type="SUPFAM" id="SSF51621">
    <property type="entry name" value="Phosphoenolpyruvate/pyruvate domain"/>
    <property type="match status" value="1"/>
</dbReference>
<reference evidence="5 6" key="1">
    <citation type="submission" date="2022-06" db="EMBL/GenBank/DDBJ databases">
        <title>Halomicroarcula sp. a new haloarchaeum isolate from saline soil.</title>
        <authorList>
            <person name="Strakova D."/>
            <person name="Galisteo C."/>
            <person name="Sanchez-Porro C."/>
            <person name="Ventosa A."/>
        </authorList>
    </citation>
    <scope>NUCLEOTIDE SEQUENCE [LARGE SCALE GENOMIC DNA]</scope>
    <source>
        <strain evidence="5 6">S3CR25-11</strain>
    </source>
</reference>
<evidence type="ECO:0000313" key="5">
    <source>
        <dbReference type="EMBL" id="MDS0282748.1"/>
    </source>
</evidence>
<protein>
    <submittedName>
        <fullName evidence="5">CoA ester lyase</fullName>
    </submittedName>
</protein>
<sequence>MSNQLPLRRSLLGIPGNERPLVGGAVDSEADEIFFDLEDSLGPGEKVAARSTLVDIVADHDWTERGLSYRINGTETRWWYDDVVEVVSGVGAAIDTLIVPKVRAPADVQAVEKLLTSVERNAGLDAGSVGLSAQIETASGMNAVTDIAHASDRLTALIFGPADYAASVGAAHGATDYPGHYWHYPLSRLSHAAASADLLAIGGPYTGDDPEGFGQACRYERALGYDGKVVIHPDQVATANDAFAPDIAEARRAKEIVETYEAAGADTPAAIDGNVIDREMYRMAARILSKAEQADLL</sequence>
<accession>A0ABU2FPR5</accession>
<name>A0ABU2FPR5_9EURY</name>
<dbReference type="Pfam" id="PF03328">
    <property type="entry name" value="HpcH_HpaI"/>
    <property type="match status" value="1"/>
</dbReference>
<gene>
    <name evidence="5" type="ORF">NDI86_11485</name>
</gene>
<keyword evidence="6" id="KW-1185">Reference proteome</keyword>
<comment type="caution">
    <text evidence="5">The sequence shown here is derived from an EMBL/GenBank/DDBJ whole genome shotgun (WGS) entry which is preliminary data.</text>
</comment>
<evidence type="ECO:0000313" key="6">
    <source>
        <dbReference type="Proteomes" id="UP001268864"/>
    </source>
</evidence>
<dbReference type="PANTHER" id="PTHR32308">
    <property type="entry name" value="LYASE BETA SUBUNIT, PUTATIVE (AFU_ORTHOLOGUE AFUA_4G13030)-RELATED"/>
    <property type="match status" value="1"/>
</dbReference>
<dbReference type="InterPro" id="IPR040442">
    <property type="entry name" value="Pyrv_kinase-like_dom_sf"/>
</dbReference>
<dbReference type="InterPro" id="IPR011206">
    <property type="entry name" value="Citrate_lyase_beta/mcl1/mcl2"/>
</dbReference>
<evidence type="ECO:0000259" key="4">
    <source>
        <dbReference type="Pfam" id="PF03328"/>
    </source>
</evidence>
<keyword evidence="2" id="KW-0479">Metal-binding</keyword>
<dbReference type="Gene3D" id="3.20.20.60">
    <property type="entry name" value="Phosphoenolpyruvate-binding domains"/>
    <property type="match status" value="1"/>
</dbReference>
<keyword evidence="3" id="KW-0460">Magnesium</keyword>
<dbReference type="RefSeq" id="WP_310900575.1">
    <property type="nucleotide sequence ID" value="NZ_JAMQOS010000003.1"/>
</dbReference>
<dbReference type="PANTHER" id="PTHR32308:SF0">
    <property type="entry name" value="HPCH_HPAI ALDOLASE_CITRATE LYASE DOMAIN-CONTAINING PROTEIN"/>
    <property type="match status" value="1"/>
</dbReference>